<evidence type="ECO:0000259" key="7">
    <source>
        <dbReference type="Pfam" id="PF00441"/>
    </source>
</evidence>
<keyword evidence="4" id="KW-0285">Flavoprotein</keyword>
<dbReference type="FunFam" id="2.40.110.10:FF:000001">
    <property type="entry name" value="Acyl-CoA dehydrogenase, mitochondrial"/>
    <property type="match status" value="2"/>
</dbReference>
<dbReference type="Gene3D" id="1.20.140.10">
    <property type="entry name" value="Butyryl-CoA Dehydrogenase, subunit A, domain 3"/>
    <property type="match status" value="2"/>
</dbReference>
<dbReference type="InterPro" id="IPR006089">
    <property type="entry name" value="Acyl-CoA_DH_CS"/>
</dbReference>
<dbReference type="Pfam" id="PF02770">
    <property type="entry name" value="Acyl-CoA_dh_M"/>
    <property type="match status" value="2"/>
</dbReference>
<dbReference type="InterPro" id="IPR006091">
    <property type="entry name" value="Acyl-CoA_Oxase/DH_mid-dom"/>
</dbReference>
<dbReference type="OrthoDB" id="434771at2759"/>
<sequence>MGALDLFCKNILGNFLNRDYTKMLSKIAFGFVSVSFSLLAGFLRRRKCLCENYIKKVTPQQIEIRDLARKFSREETWEIGLVNKHIPQKYGGLGMNNLEGSLVTEEFAYACGGMQNGLLSTELGQTPLLLAGNDQQKKEYCGRLLSEPIIAAFCVTEPGAGSDVGGIKTTAVKKGDEYILNGQKMWITNGGTASFFFVLARTDPDLTAPISKSFTGFIVESDLKGVIIGRKEVMMGQRASDTRGITFEDVRVPKENVLLGEGAGFKIAMGSFDFTRPQVAAGAVGVAQRALDEATNYALERKTFGQPIINHQAIAFLIAEMAMDVELGRLAYYRGSWDYDQGKSNSYYASIAKAFASDAANKSASNAVQVFGGNGYNTEYPVEKLMRDAKIYQIYEGTSQIQRLIIAREHLKRVKMGLILKRKDLIFHQLFVEVANDGTTIQQVIKASSETSDGEGLNFDLSAQQIEIRDLARKFSREEAWEIGLVNKHIPQKYGGLGMNNLEGALVTEELAYACSGMETGILSTELGQIPLLLAGNDQQKKEYWGRLLSEPIITAFCATEPGAGSDVGGIKTTAVKKGDEYILNGQKMWISNGGIASFYFVLARTDPDLTAPKSKSFTGFIVESDTKGVIIGRKEVMMGQRASDTRGITFEDVRVPKENVLLGEGAGFKIAMESFDYTRPQVAAGAVGLAQRALDEATNYALERKTFGQPIINHQAIAFLIAEMAMDVELGRLAYYRGSWEYDQGKRNSYYASIAKAFASDAANKSASNAVQVFGGNGYNTEYPVEKLMRDAKIYQIYEGTSQIQRLIITREHLKRVKMGLVN</sequence>
<evidence type="ECO:0000256" key="3">
    <source>
        <dbReference type="ARBA" id="ARBA00019125"/>
    </source>
</evidence>
<dbReference type="PANTHER" id="PTHR48083:SF2">
    <property type="entry name" value="MEDIUM-CHAIN SPECIFIC ACYL-COA DEHYDROGENASE, MITOCHONDRIAL"/>
    <property type="match status" value="1"/>
</dbReference>
<dbReference type="InterPro" id="IPR013786">
    <property type="entry name" value="AcylCoA_DH/ox_N"/>
</dbReference>
<accession>A0A5N5SLN8</accession>
<feature type="domain" description="Acyl-CoA dehydrogenase/oxidase N-terminal" evidence="9">
    <location>
        <begin position="477"/>
        <end position="550"/>
    </location>
</feature>
<comment type="cofactor">
    <cofactor evidence="1">
        <name>FAD</name>
        <dbReference type="ChEBI" id="CHEBI:57692"/>
    </cofactor>
</comment>
<dbReference type="Gene3D" id="1.10.540.10">
    <property type="entry name" value="Acyl-CoA dehydrogenase/oxidase, N-terminal domain"/>
    <property type="match status" value="2"/>
</dbReference>
<dbReference type="Gene3D" id="2.40.110.10">
    <property type="entry name" value="Butyryl-CoA Dehydrogenase, subunit A, domain 2"/>
    <property type="match status" value="2"/>
</dbReference>
<dbReference type="SUPFAM" id="SSF47203">
    <property type="entry name" value="Acyl-CoA dehydrogenase C-terminal domain-like"/>
    <property type="match status" value="2"/>
</dbReference>
<keyword evidence="5" id="KW-0274">FAD</keyword>
<dbReference type="Pfam" id="PF02771">
    <property type="entry name" value="Acyl-CoA_dh_N"/>
    <property type="match status" value="2"/>
</dbReference>
<evidence type="ECO:0000313" key="10">
    <source>
        <dbReference type="EMBL" id="KAB7495015.1"/>
    </source>
</evidence>
<evidence type="ECO:0000256" key="4">
    <source>
        <dbReference type="ARBA" id="ARBA00022630"/>
    </source>
</evidence>
<dbReference type="InterPro" id="IPR036250">
    <property type="entry name" value="AcylCo_DH-like_C"/>
</dbReference>
<evidence type="ECO:0000256" key="1">
    <source>
        <dbReference type="ARBA" id="ARBA00001974"/>
    </source>
</evidence>
<dbReference type="InterPro" id="IPR050741">
    <property type="entry name" value="Acyl-CoA_dehydrogenase"/>
</dbReference>
<dbReference type="PANTHER" id="PTHR48083">
    <property type="entry name" value="MEDIUM-CHAIN SPECIFIC ACYL-COA DEHYDROGENASE, MITOCHONDRIAL-RELATED"/>
    <property type="match status" value="1"/>
</dbReference>
<evidence type="ECO:0000313" key="11">
    <source>
        <dbReference type="Proteomes" id="UP000326759"/>
    </source>
</evidence>
<reference evidence="10 11" key="1">
    <citation type="journal article" date="2019" name="PLoS Biol.">
        <title>Sex chromosomes control vertical transmission of feminizing Wolbachia symbionts in an isopod.</title>
        <authorList>
            <person name="Becking T."/>
            <person name="Chebbi M.A."/>
            <person name="Giraud I."/>
            <person name="Moumen B."/>
            <person name="Laverre T."/>
            <person name="Caubet Y."/>
            <person name="Peccoud J."/>
            <person name="Gilbert C."/>
            <person name="Cordaux R."/>
        </authorList>
    </citation>
    <scope>NUCLEOTIDE SEQUENCE [LARGE SCALE GENOMIC DNA]</scope>
    <source>
        <strain evidence="10">ANa2</strain>
        <tissue evidence="10">Whole body excluding digestive tract and cuticle</tissue>
    </source>
</reference>
<comment type="similarity">
    <text evidence="2">Belongs to the acyl-CoA dehydrogenase family.</text>
</comment>
<comment type="caution">
    <text evidence="10">The sequence shown here is derived from an EMBL/GenBank/DDBJ whole genome shotgun (WGS) entry which is preliminary data.</text>
</comment>
<protein>
    <recommendedName>
        <fullName evidence="3">Medium-chain specific acyl-CoA dehydrogenase, mitochondrial</fullName>
    </recommendedName>
</protein>
<dbReference type="Proteomes" id="UP000326759">
    <property type="component" value="Unassembled WGS sequence"/>
</dbReference>
<dbReference type="InterPro" id="IPR037069">
    <property type="entry name" value="AcylCoA_DH/ox_N_sf"/>
</dbReference>
<dbReference type="GO" id="GO:0050660">
    <property type="term" value="F:flavin adenine dinucleotide binding"/>
    <property type="evidence" value="ECO:0007669"/>
    <property type="project" value="InterPro"/>
</dbReference>
<dbReference type="InterPro" id="IPR009075">
    <property type="entry name" value="AcylCo_DH/oxidase_C"/>
</dbReference>
<evidence type="ECO:0000256" key="2">
    <source>
        <dbReference type="ARBA" id="ARBA00009347"/>
    </source>
</evidence>
<dbReference type="EMBL" id="SEYY01023227">
    <property type="protein sequence ID" value="KAB7495015.1"/>
    <property type="molecule type" value="Genomic_DNA"/>
</dbReference>
<dbReference type="InterPro" id="IPR009100">
    <property type="entry name" value="AcylCoA_DH/oxidase_NM_dom_sf"/>
</dbReference>
<dbReference type="GO" id="GO:0051793">
    <property type="term" value="P:medium-chain fatty acid catabolic process"/>
    <property type="evidence" value="ECO:0007669"/>
    <property type="project" value="TreeGrafter"/>
</dbReference>
<name>A0A5N5SLN8_9CRUS</name>
<dbReference type="AlphaFoldDB" id="A0A5N5SLN8"/>
<evidence type="ECO:0000256" key="5">
    <source>
        <dbReference type="ARBA" id="ARBA00022827"/>
    </source>
</evidence>
<dbReference type="PROSITE" id="PS00072">
    <property type="entry name" value="ACYL_COA_DH_1"/>
    <property type="match status" value="1"/>
</dbReference>
<dbReference type="GO" id="GO:0070991">
    <property type="term" value="F:medium-chain fatty acyl-CoA dehydrogenase activity"/>
    <property type="evidence" value="ECO:0007669"/>
    <property type="project" value="TreeGrafter"/>
</dbReference>
<evidence type="ECO:0000259" key="8">
    <source>
        <dbReference type="Pfam" id="PF02770"/>
    </source>
</evidence>
<gene>
    <name evidence="10" type="primary">ACAD9_1</name>
    <name evidence="10" type="ORF">Anas_04071</name>
</gene>
<feature type="domain" description="Acyl-CoA dehydrogenase/oxidase C-terminal" evidence="7">
    <location>
        <begin position="666"/>
        <end position="813"/>
    </location>
</feature>
<evidence type="ECO:0000256" key="6">
    <source>
        <dbReference type="ARBA" id="ARBA00023002"/>
    </source>
</evidence>
<dbReference type="Pfam" id="PF00441">
    <property type="entry name" value="Acyl-CoA_dh_1"/>
    <property type="match status" value="2"/>
</dbReference>
<keyword evidence="11" id="KW-1185">Reference proteome</keyword>
<dbReference type="InterPro" id="IPR046373">
    <property type="entry name" value="Acyl-CoA_Oxase/DH_mid-dom_sf"/>
</dbReference>
<feature type="domain" description="Acyl-CoA oxidase/dehydrogenase middle" evidence="8">
    <location>
        <begin position="152"/>
        <end position="250"/>
    </location>
</feature>
<feature type="domain" description="Acyl-CoA dehydrogenase/oxidase C-terminal" evidence="7">
    <location>
        <begin position="262"/>
        <end position="409"/>
    </location>
</feature>
<dbReference type="GO" id="GO:0005739">
    <property type="term" value="C:mitochondrion"/>
    <property type="evidence" value="ECO:0007669"/>
    <property type="project" value="TreeGrafter"/>
</dbReference>
<dbReference type="PROSITE" id="PS00073">
    <property type="entry name" value="ACYL_COA_DH_2"/>
    <property type="match status" value="2"/>
</dbReference>
<keyword evidence="6" id="KW-0560">Oxidoreductase</keyword>
<feature type="domain" description="Acyl-CoA oxidase/dehydrogenase middle" evidence="8">
    <location>
        <begin position="556"/>
        <end position="654"/>
    </location>
</feature>
<dbReference type="SUPFAM" id="SSF56645">
    <property type="entry name" value="Acyl-CoA dehydrogenase NM domain-like"/>
    <property type="match status" value="2"/>
</dbReference>
<proteinExistence type="inferred from homology"/>
<feature type="domain" description="Acyl-CoA dehydrogenase/oxidase N-terminal" evidence="9">
    <location>
        <begin position="57"/>
        <end position="146"/>
    </location>
</feature>
<dbReference type="FunFam" id="1.20.140.10:FF:000011">
    <property type="entry name" value="Medium-chain specific acyl-CoA dehydrogenase, mitochondrial"/>
    <property type="match status" value="2"/>
</dbReference>
<evidence type="ECO:0000259" key="9">
    <source>
        <dbReference type="Pfam" id="PF02771"/>
    </source>
</evidence>
<organism evidence="10 11">
    <name type="scientific">Armadillidium nasatum</name>
    <dbReference type="NCBI Taxonomy" id="96803"/>
    <lineage>
        <taxon>Eukaryota</taxon>
        <taxon>Metazoa</taxon>
        <taxon>Ecdysozoa</taxon>
        <taxon>Arthropoda</taxon>
        <taxon>Crustacea</taxon>
        <taxon>Multicrustacea</taxon>
        <taxon>Malacostraca</taxon>
        <taxon>Eumalacostraca</taxon>
        <taxon>Peracarida</taxon>
        <taxon>Isopoda</taxon>
        <taxon>Oniscidea</taxon>
        <taxon>Crinocheta</taxon>
        <taxon>Armadillidiidae</taxon>
        <taxon>Armadillidium</taxon>
    </lineage>
</organism>